<dbReference type="OrthoDB" id="1801547at2759"/>
<comment type="caution">
    <text evidence="1">The sequence shown here is derived from an EMBL/GenBank/DDBJ whole genome shotgun (WGS) entry which is preliminary data.</text>
</comment>
<accession>A0A5A7SUL2</accession>
<evidence type="ECO:0000313" key="1">
    <source>
        <dbReference type="EMBL" id="KAA0032895.1"/>
    </source>
</evidence>
<protein>
    <submittedName>
        <fullName evidence="1">60s ribosomal protein l2</fullName>
    </submittedName>
</protein>
<evidence type="ECO:0000313" key="2">
    <source>
        <dbReference type="Proteomes" id="UP000321393"/>
    </source>
</evidence>
<proteinExistence type="predicted"/>
<keyword evidence="1" id="KW-0687">Ribonucleoprotein</keyword>
<dbReference type="Proteomes" id="UP000321393">
    <property type="component" value="Unassembled WGS sequence"/>
</dbReference>
<gene>
    <name evidence="1" type="ORF">E6C27_scaffold81G00880</name>
</gene>
<keyword evidence="1" id="KW-0689">Ribosomal protein</keyword>
<dbReference type="EMBL" id="SSTE01021131">
    <property type="protein sequence ID" value="KAA0032895.1"/>
    <property type="molecule type" value="Genomic_DNA"/>
</dbReference>
<dbReference type="AlphaFoldDB" id="A0A5A7SUL2"/>
<name>A0A5A7SUL2_CUCMM</name>
<dbReference type="GO" id="GO:0005840">
    <property type="term" value="C:ribosome"/>
    <property type="evidence" value="ECO:0007669"/>
    <property type="project" value="UniProtKB-KW"/>
</dbReference>
<organism evidence="1 2">
    <name type="scientific">Cucumis melo var. makuwa</name>
    <name type="common">Oriental melon</name>
    <dbReference type="NCBI Taxonomy" id="1194695"/>
    <lineage>
        <taxon>Eukaryota</taxon>
        <taxon>Viridiplantae</taxon>
        <taxon>Streptophyta</taxon>
        <taxon>Embryophyta</taxon>
        <taxon>Tracheophyta</taxon>
        <taxon>Spermatophyta</taxon>
        <taxon>Magnoliopsida</taxon>
        <taxon>eudicotyledons</taxon>
        <taxon>Gunneridae</taxon>
        <taxon>Pentapetalae</taxon>
        <taxon>rosids</taxon>
        <taxon>fabids</taxon>
        <taxon>Cucurbitales</taxon>
        <taxon>Cucurbitaceae</taxon>
        <taxon>Benincaseae</taxon>
        <taxon>Cucumis</taxon>
    </lineage>
</organism>
<sequence>MRVSNPAAEMSSGFLGVDEWPATFDLRDPKTIGADHTRCYRGSKRGQAVTIERFSLSIPSHTGREVKWQGHTPVWLLAEYSSHPNKDLIGERGKAHKVPAEREGLPGRMPMGAGFFEKARADSETWDLGLGRNEGELFSLSPPVAYVVGRPTTTQTLYQVMER</sequence>
<reference evidence="1 2" key="1">
    <citation type="submission" date="2019-08" db="EMBL/GenBank/DDBJ databases">
        <title>Draft genome sequences of two oriental melons (Cucumis melo L. var makuwa).</title>
        <authorList>
            <person name="Kwon S.-Y."/>
        </authorList>
    </citation>
    <scope>NUCLEOTIDE SEQUENCE [LARGE SCALE GENOMIC DNA]</scope>
    <source>
        <strain evidence="2">cv. SW 3</strain>
        <tissue evidence="1">Leaf</tissue>
    </source>
</reference>